<accession>A0A8S2ZQE9</accession>
<proteinExistence type="predicted"/>
<dbReference type="InterPro" id="IPR013096">
    <property type="entry name" value="Cupin_2"/>
</dbReference>
<gene>
    <name evidence="3" type="ORF">SRO942_LOCUS50295</name>
    <name evidence="2" type="ORF">TMI583_LOCUS49255</name>
</gene>
<feature type="non-terminal residue" evidence="3">
    <location>
        <position position="1"/>
    </location>
</feature>
<dbReference type="OrthoDB" id="10020003at2759"/>
<dbReference type="Gene3D" id="2.60.120.10">
    <property type="entry name" value="Jelly Rolls"/>
    <property type="match status" value="1"/>
</dbReference>
<dbReference type="EMBL" id="CAJOBC010141344">
    <property type="protein sequence ID" value="CAF4646840.1"/>
    <property type="molecule type" value="Genomic_DNA"/>
</dbReference>
<organism evidence="3 4">
    <name type="scientific">Didymodactylos carnosus</name>
    <dbReference type="NCBI Taxonomy" id="1234261"/>
    <lineage>
        <taxon>Eukaryota</taxon>
        <taxon>Metazoa</taxon>
        <taxon>Spiralia</taxon>
        <taxon>Gnathifera</taxon>
        <taxon>Rotifera</taxon>
        <taxon>Eurotatoria</taxon>
        <taxon>Bdelloidea</taxon>
        <taxon>Philodinida</taxon>
        <taxon>Philodinidae</taxon>
        <taxon>Didymodactylos</taxon>
    </lineage>
</organism>
<dbReference type="EMBL" id="CAJOBA010106143">
    <property type="protein sequence ID" value="CAF4537967.1"/>
    <property type="molecule type" value="Genomic_DNA"/>
</dbReference>
<dbReference type="InterPro" id="IPR053146">
    <property type="entry name" value="QDO-like"/>
</dbReference>
<dbReference type="InterPro" id="IPR014710">
    <property type="entry name" value="RmlC-like_jellyroll"/>
</dbReference>
<evidence type="ECO:0000313" key="3">
    <source>
        <dbReference type="EMBL" id="CAF4646840.1"/>
    </source>
</evidence>
<dbReference type="PANTHER" id="PTHR36440">
    <property type="entry name" value="PUTATIVE (AFU_ORTHOLOGUE AFUA_8G07350)-RELATED"/>
    <property type="match status" value="1"/>
</dbReference>
<dbReference type="Proteomes" id="UP000681722">
    <property type="component" value="Unassembled WGS sequence"/>
</dbReference>
<feature type="domain" description="Cupin type-2" evidence="1">
    <location>
        <begin position="39"/>
        <end position="96"/>
    </location>
</feature>
<sequence>PFSWVKNGEGQHYGWSQDSLYVKVPSSTTNGELSIVEDTLKPNFFLARHHHKKMTEIFYVVEGQVEFIFDNETIMTNKGDTIVVPPNTWHAAKCVDGGKMLTIFKSGQFDVYLEKLGKMTDADFKDAQLMQRLDHDNDIYKE</sequence>
<name>A0A8S2ZQE9_9BILA</name>
<dbReference type="PANTHER" id="PTHR36440:SF1">
    <property type="entry name" value="PUTATIVE (AFU_ORTHOLOGUE AFUA_8G07350)-RELATED"/>
    <property type="match status" value="1"/>
</dbReference>
<protein>
    <recommendedName>
        <fullName evidence="1">Cupin type-2 domain-containing protein</fullName>
    </recommendedName>
</protein>
<evidence type="ECO:0000259" key="1">
    <source>
        <dbReference type="Pfam" id="PF07883"/>
    </source>
</evidence>
<dbReference type="InterPro" id="IPR011051">
    <property type="entry name" value="RmlC_Cupin_sf"/>
</dbReference>
<comment type="caution">
    <text evidence="3">The sequence shown here is derived from an EMBL/GenBank/DDBJ whole genome shotgun (WGS) entry which is preliminary data.</text>
</comment>
<evidence type="ECO:0000313" key="2">
    <source>
        <dbReference type="EMBL" id="CAF4537967.1"/>
    </source>
</evidence>
<evidence type="ECO:0000313" key="4">
    <source>
        <dbReference type="Proteomes" id="UP000681722"/>
    </source>
</evidence>
<dbReference type="Proteomes" id="UP000682733">
    <property type="component" value="Unassembled WGS sequence"/>
</dbReference>
<dbReference type="SUPFAM" id="SSF51182">
    <property type="entry name" value="RmlC-like cupins"/>
    <property type="match status" value="1"/>
</dbReference>
<dbReference type="AlphaFoldDB" id="A0A8S2ZQE9"/>
<dbReference type="Pfam" id="PF07883">
    <property type="entry name" value="Cupin_2"/>
    <property type="match status" value="1"/>
</dbReference>
<reference evidence="3" key="1">
    <citation type="submission" date="2021-02" db="EMBL/GenBank/DDBJ databases">
        <authorList>
            <person name="Nowell W R."/>
        </authorList>
    </citation>
    <scope>NUCLEOTIDE SEQUENCE</scope>
</reference>